<dbReference type="Gene3D" id="2.30.110.10">
    <property type="entry name" value="Electron Transport, Fmn-binding Protein, Chain A"/>
    <property type="match status" value="1"/>
</dbReference>
<dbReference type="Pfam" id="PF01243">
    <property type="entry name" value="PNPOx_N"/>
    <property type="match status" value="1"/>
</dbReference>
<dbReference type="SUPFAM" id="SSF50475">
    <property type="entry name" value="FMN-binding split barrel"/>
    <property type="match status" value="1"/>
</dbReference>
<protein>
    <recommendedName>
        <fullName evidence="1">Pyridoxamine 5'-phosphate oxidase N-terminal domain-containing protein</fullName>
    </recommendedName>
</protein>
<gene>
    <name evidence="2" type="ORF">GCM10023169_00820</name>
</gene>
<keyword evidence="3" id="KW-1185">Reference proteome</keyword>
<dbReference type="InterPro" id="IPR012349">
    <property type="entry name" value="Split_barrel_FMN-bd"/>
</dbReference>
<comment type="caution">
    <text evidence="2">The sequence shown here is derived from an EMBL/GenBank/DDBJ whole genome shotgun (WGS) entry which is preliminary data.</text>
</comment>
<name>A0ABP8KTL6_9MICO</name>
<accession>A0ABP8KTL6</accession>
<organism evidence="2 3">
    <name type="scientific">Georgenia halophila</name>
    <dbReference type="NCBI Taxonomy" id="620889"/>
    <lineage>
        <taxon>Bacteria</taxon>
        <taxon>Bacillati</taxon>
        <taxon>Actinomycetota</taxon>
        <taxon>Actinomycetes</taxon>
        <taxon>Micrococcales</taxon>
        <taxon>Bogoriellaceae</taxon>
        <taxon>Georgenia</taxon>
    </lineage>
</organism>
<dbReference type="EMBL" id="BAABGN010000001">
    <property type="protein sequence ID" value="GAA4414960.1"/>
    <property type="molecule type" value="Genomic_DNA"/>
</dbReference>
<evidence type="ECO:0000313" key="2">
    <source>
        <dbReference type="EMBL" id="GAA4414960.1"/>
    </source>
</evidence>
<evidence type="ECO:0000259" key="1">
    <source>
        <dbReference type="Pfam" id="PF01243"/>
    </source>
</evidence>
<evidence type="ECO:0000313" key="3">
    <source>
        <dbReference type="Proteomes" id="UP001500622"/>
    </source>
</evidence>
<reference evidence="3" key="1">
    <citation type="journal article" date="2019" name="Int. J. Syst. Evol. Microbiol.">
        <title>The Global Catalogue of Microorganisms (GCM) 10K type strain sequencing project: providing services to taxonomists for standard genome sequencing and annotation.</title>
        <authorList>
            <consortium name="The Broad Institute Genomics Platform"/>
            <consortium name="The Broad Institute Genome Sequencing Center for Infectious Disease"/>
            <person name="Wu L."/>
            <person name="Ma J."/>
        </authorList>
    </citation>
    <scope>NUCLEOTIDE SEQUENCE [LARGE SCALE GENOMIC DNA]</scope>
    <source>
        <strain evidence="3">JCM 17810</strain>
    </source>
</reference>
<dbReference type="InterPro" id="IPR011576">
    <property type="entry name" value="Pyridox_Oxase_N"/>
</dbReference>
<feature type="domain" description="Pyridoxamine 5'-phosphate oxidase N-terminal" evidence="1">
    <location>
        <begin position="49"/>
        <end position="165"/>
    </location>
</feature>
<proteinExistence type="predicted"/>
<sequence length="173" mass="18900">MSALVRTIGAMNETHEEIEALDRLMAASHSRSTPHLREIVSGDKRLSAEQVVDLMTGMKVLSLATVTAGGEPRISAVDGHFLHGSWTFGTDGRAAKARHIAARPAVSVAHVDGERVGVFAHGHARQLQPEHDDYAETIEHWTAHYGSDPTTWGADVRLYRLEPTWLVAYGDVT</sequence>
<dbReference type="Proteomes" id="UP001500622">
    <property type="component" value="Unassembled WGS sequence"/>
</dbReference>